<dbReference type="NCBIfam" id="TIGR00651">
    <property type="entry name" value="pta"/>
    <property type="match status" value="1"/>
</dbReference>
<evidence type="ECO:0000256" key="2">
    <source>
        <dbReference type="ARBA" id="ARBA00004496"/>
    </source>
</evidence>
<dbReference type="GO" id="GO:0005737">
    <property type="term" value="C:cytoplasm"/>
    <property type="evidence" value="ECO:0007669"/>
    <property type="project" value="UniProtKB-SubCell"/>
</dbReference>
<dbReference type="Gene3D" id="3.40.50.10750">
    <property type="entry name" value="Isocitrate/Isopropylmalate dehydrogenase-like"/>
    <property type="match status" value="1"/>
</dbReference>
<dbReference type="EMBL" id="CP053661">
    <property type="protein sequence ID" value="QKD84778.1"/>
    <property type="molecule type" value="Genomic_DNA"/>
</dbReference>
<comment type="catalytic activity">
    <reaction evidence="1 13">
        <text>acetyl-CoA + phosphate = acetyl phosphate + CoA</text>
        <dbReference type="Rhea" id="RHEA:19521"/>
        <dbReference type="ChEBI" id="CHEBI:22191"/>
        <dbReference type="ChEBI" id="CHEBI:43474"/>
        <dbReference type="ChEBI" id="CHEBI:57287"/>
        <dbReference type="ChEBI" id="CHEBI:57288"/>
        <dbReference type="EC" id="2.3.1.8"/>
    </reaction>
</comment>
<evidence type="ECO:0000256" key="8">
    <source>
        <dbReference type="ARBA" id="ARBA00022490"/>
    </source>
</evidence>
<evidence type="ECO:0000256" key="4">
    <source>
        <dbReference type="ARBA" id="ARBA00008756"/>
    </source>
</evidence>
<sequence>MLKNLYIAAIEPGNGKSLVLLGLMELLSKRVGRLGFFRPVIHAGDTPDNDIDLVRSRYAIAAPYNLQYALTHEEAQALLATGQTDTLLKRVVEAYKTLEAQCDFVVCEGVDATEIGSAFVDDFDAQVANLLAAPIALVSSGEGKTLEELISAVRTEREAFLNYGCAIAATFINRIAPEMREELGDRLQATWQTDDPVFLLPEEPRITKPTVAEVMHTLGGELVMGDESQLNRDVLGYKVAAMQLPNFLTHVQEGALVIAPGDRADIVLGCLTTMFAENYPKISGIALTGGLELAPSVRALLDGFRRSPLPIFAVATDTYETATRTSQVRAQLSPFNERKIAAALGLFESSVDLSKLEARIEVARSTRMTPLMFEYELIQQAKTMRQRIVLPEGADERILRASEILLQRNVVDVTLLGNRGQIQEAIAALGLHLDDATLIDPLESDWQEDFAQTYYALRKHKGITLEFAHDLMRDVSYFGTMMVYKGLADGMVSGALHTTAHTIRPALEFIRTQPGCSIVSSVFLMCLEDRVLVYGDCAVNPNPNPQQLADIAISSAETAALFGIEPLVAMLSYSTGDSGKGEDVDKVREAVRIAQSQRPDLQIEGPIQYDAAVDASVAKTKLPDSKVAGHATVFIFPDLNTGNNTYKAVQRSANAVAIGPVLQGLRKPVNDLSRGCTVPDIVNTVAITAIQAQRVQAAAGSVEPVDDRVGAGV</sequence>
<dbReference type="InterPro" id="IPR028979">
    <property type="entry name" value="Ser_kin/Pase_Hpr-like_N_sf"/>
</dbReference>
<dbReference type="Pfam" id="PF13500">
    <property type="entry name" value="AAA_26"/>
    <property type="match status" value="1"/>
</dbReference>
<dbReference type="InterPro" id="IPR004614">
    <property type="entry name" value="P_AcTrfase"/>
</dbReference>
<dbReference type="PANTHER" id="PTHR43356:SF3">
    <property type="entry name" value="PHOSPHATE ACETYLTRANSFERASE"/>
    <property type="match status" value="1"/>
</dbReference>
<accession>A0A6M8BDC0</accession>
<dbReference type="InterPro" id="IPR042113">
    <property type="entry name" value="P_AcTrfase_dom1"/>
</dbReference>
<dbReference type="Gene3D" id="3.40.50.10950">
    <property type="match status" value="1"/>
</dbReference>
<dbReference type="Pfam" id="PF01515">
    <property type="entry name" value="PTA_PTB"/>
    <property type="match status" value="1"/>
</dbReference>
<keyword evidence="9 13" id="KW-0808">Transferase</keyword>
<protein>
    <recommendedName>
        <fullName evidence="7 13">Phosphate acetyltransferase</fullName>
        <ecNumber evidence="6 13">2.3.1.8</ecNumber>
    </recommendedName>
    <alternativeName>
        <fullName evidence="11 13">Phosphotransacetylase</fullName>
    </alternativeName>
</protein>
<dbReference type="NCBIfam" id="NF004167">
    <property type="entry name" value="PRK05632.1"/>
    <property type="match status" value="1"/>
</dbReference>
<evidence type="ECO:0000256" key="11">
    <source>
        <dbReference type="ARBA" id="ARBA00031108"/>
    </source>
</evidence>
<dbReference type="SUPFAM" id="SSF53659">
    <property type="entry name" value="Isocitrate/Isopropylmalate dehydrogenase-like"/>
    <property type="match status" value="1"/>
</dbReference>
<comment type="similarity">
    <text evidence="5 13">In the N-terminal section; belongs to the CobB/CobQ family.</text>
</comment>
<evidence type="ECO:0000256" key="9">
    <source>
        <dbReference type="ARBA" id="ARBA00022679"/>
    </source>
</evidence>
<dbReference type="InterPro" id="IPR002505">
    <property type="entry name" value="PTA_PTB"/>
</dbReference>
<dbReference type="EC" id="2.3.1.8" evidence="6 13"/>
<comment type="function">
    <text evidence="12 13">Involved in acetate metabolism.</text>
</comment>
<dbReference type="RefSeq" id="WP_172358784.1">
    <property type="nucleotide sequence ID" value="NZ_CP053661.1"/>
</dbReference>
<dbReference type="GO" id="GO:0008959">
    <property type="term" value="F:phosphate acetyltransferase activity"/>
    <property type="evidence" value="ECO:0007669"/>
    <property type="project" value="UniProtKB-EC"/>
</dbReference>
<keyword evidence="17" id="KW-1185">Reference proteome</keyword>
<comment type="pathway">
    <text evidence="3 13">Metabolic intermediate biosynthesis; acetyl-CoA biosynthesis; acetyl-CoA from acetate: step 2/2.</text>
</comment>
<dbReference type="KEGG" id="theu:HPC62_05055"/>
<dbReference type="PANTHER" id="PTHR43356">
    <property type="entry name" value="PHOSPHATE ACETYLTRANSFERASE"/>
    <property type="match status" value="1"/>
</dbReference>
<evidence type="ECO:0000256" key="3">
    <source>
        <dbReference type="ARBA" id="ARBA00004989"/>
    </source>
</evidence>
<evidence type="ECO:0000259" key="15">
    <source>
        <dbReference type="Pfam" id="PF07085"/>
    </source>
</evidence>
<dbReference type="InterPro" id="IPR010766">
    <property type="entry name" value="DRTGG"/>
</dbReference>
<name>A0A6M8BDC0_9CYAN</name>
<dbReference type="SUPFAM" id="SSF52540">
    <property type="entry name" value="P-loop containing nucleoside triphosphate hydrolases"/>
    <property type="match status" value="1"/>
</dbReference>
<dbReference type="InterPro" id="IPR050500">
    <property type="entry name" value="Phos_Acetyltrans/Butyryltrans"/>
</dbReference>
<dbReference type="NCBIfam" id="NF007233">
    <property type="entry name" value="PRK09653.1"/>
    <property type="match status" value="1"/>
</dbReference>
<dbReference type="InterPro" id="IPR027417">
    <property type="entry name" value="P-loop_NTPase"/>
</dbReference>
<comment type="similarity">
    <text evidence="4 13">In the C-terminal section; belongs to the phosphate acetyltransferase and butyryltransferase family.</text>
</comment>
<dbReference type="InterPro" id="IPR016475">
    <property type="entry name" value="P-Actrans_bac"/>
</dbReference>
<evidence type="ECO:0000256" key="1">
    <source>
        <dbReference type="ARBA" id="ARBA00000705"/>
    </source>
</evidence>
<comment type="subcellular location">
    <subcellularLocation>
        <location evidence="2 13">Cytoplasm</location>
    </subcellularLocation>
</comment>
<evidence type="ECO:0000256" key="6">
    <source>
        <dbReference type="ARBA" id="ARBA00012707"/>
    </source>
</evidence>
<organism evidence="16 17">
    <name type="scientific">Thermoleptolyngbya sichuanensis A183</name>
    <dbReference type="NCBI Taxonomy" id="2737172"/>
    <lineage>
        <taxon>Bacteria</taxon>
        <taxon>Bacillati</taxon>
        <taxon>Cyanobacteriota</taxon>
        <taxon>Cyanophyceae</taxon>
        <taxon>Oculatellales</taxon>
        <taxon>Oculatellaceae</taxon>
        <taxon>Thermoleptolyngbya</taxon>
        <taxon>Thermoleptolyngbya sichuanensis</taxon>
    </lineage>
</organism>
<feature type="domain" description="DRTGG" evidence="15">
    <location>
        <begin position="213"/>
        <end position="327"/>
    </location>
</feature>
<dbReference type="Gene3D" id="3.40.1390.20">
    <property type="entry name" value="HprK N-terminal domain-like"/>
    <property type="match status" value="1"/>
</dbReference>
<evidence type="ECO:0000313" key="16">
    <source>
        <dbReference type="EMBL" id="QKD84778.1"/>
    </source>
</evidence>
<evidence type="ECO:0000256" key="5">
    <source>
        <dbReference type="ARBA" id="ARBA00009786"/>
    </source>
</evidence>
<evidence type="ECO:0000313" key="17">
    <source>
        <dbReference type="Proteomes" id="UP000505210"/>
    </source>
</evidence>
<evidence type="ECO:0000256" key="12">
    <source>
        <dbReference type="ARBA" id="ARBA00049955"/>
    </source>
</evidence>
<dbReference type="Pfam" id="PF07085">
    <property type="entry name" value="DRTGG"/>
    <property type="match status" value="1"/>
</dbReference>
<dbReference type="SUPFAM" id="SSF75138">
    <property type="entry name" value="HprK N-terminal domain-like"/>
    <property type="match status" value="1"/>
</dbReference>
<dbReference type="FunFam" id="3.40.50.10750:FF:000001">
    <property type="entry name" value="Phosphate acetyltransferase"/>
    <property type="match status" value="1"/>
</dbReference>
<reference evidence="16 17" key="1">
    <citation type="submission" date="2020-05" db="EMBL/GenBank/DDBJ databases">
        <title>Complete genome sequence of of a novel Thermoleptolyngbya strain isolated from hot springs of Ganzi, Sichuan China.</title>
        <authorList>
            <person name="Tang J."/>
            <person name="Daroch M."/>
            <person name="Li L."/>
            <person name="Waleron K."/>
            <person name="Waleron M."/>
            <person name="Waleron M."/>
        </authorList>
    </citation>
    <scope>NUCLEOTIDE SEQUENCE [LARGE SCALE GENOMIC DNA]</scope>
    <source>
        <strain evidence="16 17">PKUAC-SCTA183</strain>
    </source>
</reference>
<keyword evidence="8 13" id="KW-0963">Cytoplasm</keyword>
<dbReference type="PIRSF" id="PIRSF006107">
    <property type="entry name" value="PhpActrans_proteobac"/>
    <property type="match status" value="1"/>
</dbReference>
<dbReference type="Gene3D" id="3.40.50.300">
    <property type="entry name" value="P-loop containing nucleotide triphosphate hydrolases"/>
    <property type="match status" value="1"/>
</dbReference>
<dbReference type="GO" id="GO:0006085">
    <property type="term" value="P:acetyl-CoA biosynthetic process"/>
    <property type="evidence" value="ECO:0007669"/>
    <property type="project" value="UniProtKB-UniPathway"/>
</dbReference>
<dbReference type="Proteomes" id="UP000505210">
    <property type="component" value="Chromosome"/>
</dbReference>
<dbReference type="AlphaFoldDB" id="A0A6M8BDC0"/>
<evidence type="ECO:0000256" key="10">
    <source>
        <dbReference type="ARBA" id="ARBA00023315"/>
    </source>
</evidence>
<dbReference type="UniPathway" id="UPA00340">
    <property type="reaction ID" value="UER00459"/>
</dbReference>
<keyword evidence="10 13" id="KW-0012">Acyltransferase</keyword>
<gene>
    <name evidence="16" type="primary">pta</name>
    <name evidence="16" type="ORF">HPC62_05055</name>
</gene>
<comment type="domain">
    <text evidence="13">The N-terminal region seems to be important for proper quaternary structure. The C-terminal region contains the substrate-binding site.</text>
</comment>
<dbReference type="InterPro" id="IPR042112">
    <property type="entry name" value="P_AcTrfase_dom2"/>
</dbReference>
<feature type="domain" description="Phosphate acetyl/butaryl transferase" evidence="14">
    <location>
        <begin position="372"/>
        <end position="689"/>
    </location>
</feature>
<proteinExistence type="inferred from homology"/>
<evidence type="ECO:0000256" key="13">
    <source>
        <dbReference type="PIRNR" id="PIRNR006107"/>
    </source>
</evidence>
<evidence type="ECO:0000256" key="7">
    <source>
        <dbReference type="ARBA" id="ARBA00021528"/>
    </source>
</evidence>
<evidence type="ECO:0000259" key="14">
    <source>
        <dbReference type="Pfam" id="PF01515"/>
    </source>
</evidence>